<dbReference type="Pfam" id="PF00025">
    <property type="entry name" value="Arf"/>
    <property type="match status" value="1"/>
</dbReference>
<feature type="binding site" evidence="3">
    <location>
        <position position="70"/>
    </location>
    <ligand>
        <name>GTP</name>
        <dbReference type="ChEBI" id="CHEBI:37565"/>
    </ligand>
</feature>
<keyword evidence="7" id="KW-1185">Reference proteome</keyword>
<evidence type="ECO:0000313" key="7">
    <source>
        <dbReference type="Proteomes" id="UP000800235"/>
    </source>
</evidence>
<dbReference type="GO" id="GO:0005525">
    <property type="term" value="F:GTP binding"/>
    <property type="evidence" value="ECO:0007669"/>
    <property type="project" value="UniProtKB-KW"/>
</dbReference>
<keyword evidence="1 3" id="KW-0547">Nucleotide-binding</keyword>
<keyword evidence="2 3" id="KW-0342">GTP-binding</keyword>
<evidence type="ECO:0000256" key="5">
    <source>
        <dbReference type="SAM" id="MobiDB-lite"/>
    </source>
</evidence>
<dbReference type="GO" id="GO:0003924">
    <property type="term" value="F:GTPase activity"/>
    <property type="evidence" value="ECO:0007669"/>
    <property type="project" value="InterPro"/>
</dbReference>
<dbReference type="InterPro" id="IPR005225">
    <property type="entry name" value="Small_GTP-bd"/>
</dbReference>
<protein>
    <submittedName>
        <fullName evidence="6">Uncharacterized protein</fullName>
    </submittedName>
</protein>
<keyword evidence="4" id="KW-0460">Magnesium</keyword>
<evidence type="ECO:0000256" key="4">
    <source>
        <dbReference type="PIRSR" id="PIRSR606689-2"/>
    </source>
</evidence>
<dbReference type="InterPro" id="IPR024156">
    <property type="entry name" value="Small_GTPase_ARF"/>
</dbReference>
<dbReference type="SMART" id="SM00177">
    <property type="entry name" value="ARF"/>
    <property type="match status" value="1"/>
</dbReference>
<feature type="binding site" evidence="4">
    <location>
        <position position="31"/>
    </location>
    <ligand>
        <name>Mg(2+)</name>
        <dbReference type="ChEBI" id="CHEBI:18420"/>
    </ligand>
</feature>
<keyword evidence="4" id="KW-0479">Metal-binding</keyword>
<dbReference type="SUPFAM" id="SSF52540">
    <property type="entry name" value="P-loop containing nucleoside triphosphate hydrolases"/>
    <property type="match status" value="1"/>
</dbReference>
<comment type="caution">
    <text evidence="6">The sequence shown here is derived from an EMBL/GenBank/DDBJ whole genome shotgun (WGS) entry which is preliminary data.</text>
</comment>
<gene>
    <name evidence="6" type="ORF">EJ08DRAFT_607112</name>
</gene>
<dbReference type="InterPro" id="IPR006689">
    <property type="entry name" value="Small_GTPase_ARF/SAR"/>
</dbReference>
<feature type="region of interest" description="Disordered" evidence="5">
    <location>
        <begin position="716"/>
        <end position="743"/>
    </location>
</feature>
<reference evidence="6" key="1">
    <citation type="journal article" date="2020" name="Stud. Mycol.">
        <title>101 Dothideomycetes genomes: a test case for predicting lifestyles and emergence of pathogens.</title>
        <authorList>
            <person name="Haridas S."/>
            <person name="Albert R."/>
            <person name="Binder M."/>
            <person name="Bloem J."/>
            <person name="Labutti K."/>
            <person name="Salamov A."/>
            <person name="Andreopoulos B."/>
            <person name="Baker S."/>
            <person name="Barry K."/>
            <person name="Bills G."/>
            <person name="Bluhm B."/>
            <person name="Cannon C."/>
            <person name="Castanera R."/>
            <person name="Culley D."/>
            <person name="Daum C."/>
            <person name="Ezra D."/>
            <person name="Gonzalez J."/>
            <person name="Henrissat B."/>
            <person name="Kuo A."/>
            <person name="Liang C."/>
            <person name="Lipzen A."/>
            <person name="Lutzoni F."/>
            <person name="Magnuson J."/>
            <person name="Mondo S."/>
            <person name="Nolan M."/>
            <person name="Ohm R."/>
            <person name="Pangilinan J."/>
            <person name="Park H.-J."/>
            <person name="Ramirez L."/>
            <person name="Alfaro M."/>
            <person name="Sun H."/>
            <person name="Tritt A."/>
            <person name="Yoshinaga Y."/>
            <person name="Zwiers L.-H."/>
            <person name="Turgeon B."/>
            <person name="Goodwin S."/>
            <person name="Spatafora J."/>
            <person name="Crous P."/>
            <person name="Grigoriev I."/>
        </authorList>
    </citation>
    <scope>NUCLEOTIDE SEQUENCE</scope>
    <source>
        <strain evidence="6">CBS 130266</strain>
    </source>
</reference>
<accession>A0A9P4NXJ5</accession>
<evidence type="ECO:0000256" key="3">
    <source>
        <dbReference type="PIRSR" id="PIRSR606689-1"/>
    </source>
</evidence>
<name>A0A9P4NXJ5_9PEZI</name>
<dbReference type="NCBIfam" id="TIGR00231">
    <property type="entry name" value="small_GTP"/>
    <property type="match status" value="1"/>
</dbReference>
<dbReference type="PROSITE" id="PS51417">
    <property type="entry name" value="ARF"/>
    <property type="match status" value="1"/>
</dbReference>
<dbReference type="Proteomes" id="UP000800235">
    <property type="component" value="Unassembled WGS sequence"/>
</dbReference>
<dbReference type="Gene3D" id="3.40.50.300">
    <property type="entry name" value="P-loop containing nucleotide triphosphate hydrolases"/>
    <property type="match status" value="1"/>
</dbReference>
<dbReference type="InterPro" id="IPR027417">
    <property type="entry name" value="P-loop_NTPase"/>
</dbReference>
<dbReference type="PANTHER" id="PTHR11711">
    <property type="entry name" value="ADP RIBOSYLATION FACTOR-RELATED"/>
    <property type="match status" value="1"/>
</dbReference>
<feature type="compositionally biased region" description="Acidic residues" evidence="5">
    <location>
        <begin position="722"/>
        <end position="733"/>
    </location>
</feature>
<organism evidence="6 7">
    <name type="scientific">Tothia fuscella</name>
    <dbReference type="NCBI Taxonomy" id="1048955"/>
    <lineage>
        <taxon>Eukaryota</taxon>
        <taxon>Fungi</taxon>
        <taxon>Dikarya</taxon>
        <taxon>Ascomycota</taxon>
        <taxon>Pezizomycotina</taxon>
        <taxon>Dothideomycetes</taxon>
        <taxon>Pleosporomycetidae</taxon>
        <taxon>Venturiales</taxon>
        <taxon>Cylindrosympodiaceae</taxon>
        <taxon>Tothia</taxon>
    </lineage>
</organism>
<dbReference type="OrthoDB" id="427186at2759"/>
<evidence type="ECO:0000313" key="6">
    <source>
        <dbReference type="EMBL" id="KAF2433457.1"/>
    </source>
</evidence>
<dbReference type="EMBL" id="MU007020">
    <property type="protein sequence ID" value="KAF2433457.1"/>
    <property type="molecule type" value="Genomic_DNA"/>
</dbReference>
<evidence type="ECO:0000256" key="1">
    <source>
        <dbReference type="ARBA" id="ARBA00022741"/>
    </source>
</evidence>
<feature type="binding site" evidence="3">
    <location>
        <begin position="128"/>
        <end position="131"/>
    </location>
    <ligand>
        <name>GTP</name>
        <dbReference type="ChEBI" id="CHEBI:37565"/>
    </ligand>
</feature>
<dbReference type="GO" id="GO:0046872">
    <property type="term" value="F:metal ion binding"/>
    <property type="evidence" value="ECO:0007669"/>
    <property type="project" value="UniProtKB-KW"/>
</dbReference>
<sequence length="743" mass="85916">MASIVQSLRKLWRETNEERIILMGNEGAGKTTLLYRLKMGEIVTTIPTIGFNVEKIQHEGCEYTIWDVGGGDRMQPLYRHYITAETIILYIHNCIDDSERTESSIQALNQNVKQMFEVGAKFIWILLNKEDLIPIGQRASVVNDLRERFEQELFQYNNKIVYQFLDLPGFSAVSGKHVSSLLPIIHHSLKAHRELDGSIQPKTREPVLPHPELSEHSHDALIARAREEGLDEDSVESFWNSFLQCNMAEWNHRCQLRAGYIILLQSLGDGKDVLHAANVFLGHTQKLRNIDPERFRNTVHRTMTIFWLYQLQLAIFNFKGDNDVGEKWPSVEEFQQVLLRSPQLIDGNLWEQNFTKDLFFSPEAREYWRLPDLQALPQMVQGSSLQLQQHIRDYDAKEAYRLMHFAFAVVQKCMSSRLRRGMIIKHALVSLQSTTMRLRANNSSIPPYFETHAYFWIQIIHAALATEHTRLFAMISEQETALGIPLRHLSFSHFRILFELKPNMWEHYYTSKTWESIEARMTFVNPDIKPLPNIISISSPQNSSEATTQQLDNYGLEPAEELPSMEELSFQIAMILEETKDVSRDTRDITSHAQLLLVLYDNVVVNTQDHSLTATAADNTASLIQRLSGPHLTSFTLKTFWTQQVLEAAMHENFSAGEKGYPTFEIFLKRNSHLAYEHLPLCYFSAEVLQSAEAVDAFVAPDKRCMESRFPIIEGRERKEELEEERNAEEDEKREEASEWVIL</sequence>
<feature type="binding site" evidence="4">
    <location>
        <position position="48"/>
    </location>
    <ligand>
        <name>Mg(2+)</name>
        <dbReference type="ChEBI" id="CHEBI:18420"/>
    </ligand>
</feature>
<dbReference type="AlphaFoldDB" id="A0A9P4NXJ5"/>
<feature type="binding site" evidence="3">
    <location>
        <begin position="24"/>
        <end position="31"/>
    </location>
    <ligand>
        <name>GTP</name>
        <dbReference type="ChEBI" id="CHEBI:37565"/>
    </ligand>
</feature>
<evidence type="ECO:0000256" key="2">
    <source>
        <dbReference type="ARBA" id="ARBA00023134"/>
    </source>
</evidence>
<proteinExistence type="predicted"/>